<accession>A0A0R2LRL6</accession>
<evidence type="ECO:0000259" key="1">
    <source>
        <dbReference type="Pfam" id="PF14526"/>
    </source>
</evidence>
<comment type="caution">
    <text evidence="2">The sequence shown here is derived from an EMBL/GenBank/DDBJ whole genome shotgun (WGS) entry which is preliminary data.</text>
</comment>
<dbReference type="InterPro" id="IPR029441">
    <property type="entry name" value="Cass2"/>
</dbReference>
<dbReference type="Proteomes" id="UP000051906">
    <property type="component" value="Unassembled WGS sequence"/>
</dbReference>
<evidence type="ECO:0000313" key="2">
    <source>
        <dbReference type="EMBL" id="KRO04057.1"/>
    </source>
</evidence>
<dbReference type="OrthoDB" id="2242165at2"/>
<dbReference type="Pfam" id="PF14526">
    <property type="entry name" value="Cass2"/>
    <property type="match status" value="1"/>
</dbReference>
<dbReference type="PATRIC" id="fig|616990.3.peg.1665"/>
<name>A0A0R2LRL6_9LACO</name>
<gene>
    <name evidence="2" type="ORF">IV54_GL001573</name>
</gene>
<dbReference type="SUPFAM" id="SSF55136">
    <property type="entry name" value="Probable bacterial effector-binding domain"/>
    <property type="match status" value="1"/>
</dbReference>
<dbReference type="Gene3D" id="3.20.80.10">
    <property type="entry name" value="Regulatory factor, effector binding domain"/>
    <property type="match status" value="1"/>
</dbReference>
<sequence length="165" mass="17897">MYQEMEVTNMTTYAIEEKPAFTVLGIGMVLTGGFPEMGQQKANFWQKINAEHALDDLAGITDYPYAVNEAVNGEFHYYAGKQVDPSATVATGQRLIAFPAGKYLVIQGTASDQMGLYNALEGPAFGEILPQLKDYAYVGGPNTSYMTGQDADGVHGEMLVPLVEK</sequence>
<reference evidence="2 3" key="1">
    <citation type="journal article" date="2015" name="Genome Announc.">
        <title>Expanding the biotechnology potential of lactobacilli through comparative genomics of 213 strains and associated genera.</title>
        <authorList>
            <person name="Sun Z."/>
            <person name="Harris H.M."/>
            <person name="McCann A."/>
            <person name="Guo C."/>
            <person name="Argimon S."/>
            <person name="Zhang W."/>
            <person name="Yang X."/>
            <person name="Jeffery I.B."/>
            <person name="Cooney J.C."/>
            <person name="Kagawa T.F."/>
            <person name="Liu W."/>
            <person name="Song Y."/>
            <person name="Salvetti E."/>
            <person name="Wrobel A."/>
            <person name="Rasinkangas P."/>
            <person name="Parkhill J."/>
            <person name="Rea M.C."/>
            <person name="O'Sullivan O."/>
            <person name="Ritari J."/>
            <person name="Douillard F.P."/>
            <person name="Paul Ross R."/>
            <person name="Yang R."/>
            <person name="Briner A.E."/>
            <person name="Felis G.E."/>
            <person name="de Vos W.M."/>
            <person name="Barrangou R."/>
            <person name="Klaenhammer T.R."/>
            <person name="Caufield P.W."/>
            <person name="Cui Y."/>
            <person name="Zhang H."/>
            <person name="O'Toole P.W."/>
        </authorList>
    </citation>
    <scope>NUCLEOTIDE SEQUENCE [LARGE SCALE GENOMIC DNA]</scope>
    <source>
        <strain evidence="2 3">DSM 22467</strain>
    </source>
</reference>
<keyword evidence="3" id="KW-1185">Reference proteome</keyword>
<evidence type="ECO:0000313" key="3">
    <source>
        <dbReference type="Proteomes" id="UP000051906"/>
    </source>
</evidence>
<feature type="domain" description="Integron-associated effector binding protein" evidence="1">
    <location>
        <begin position="15"/>
        <end position="161"/>
    </location>
</feature>
<dbReference type="STRING" id="616990.IV54_GL001573"/>
<proteinExistence type="predicted"/>
<protein>
    <recommendedName>
        <fullName evidence="1">Integron-associated effector binding protein domain-containing protein</fullName>
    </recommendedName>
</protein>
<dbReference type="AlphaFoldDB" id="A0A0R2LRL6"/>
<dbReference type="InterPro" id="IPR011256">
    <property type="entry name" value="Reg_factor_effector_dom_sf"/>
</dbReference>
<organism evidence="2 3">
    <name type="scientific">Levilactobacillus paucivorans</name>
    <dbReference type="NCBI Taxonomy" id="616990"/>
    <lineage>
        <taxon>Bacteria</taxon>
        <taxon>Bacillati</taxon>
        <taxon>Bacillota</taxon>
        <taxon>Bacilli</taxon>
        <taxon>Lactobacillales</taxon>
        <taxon>Lactobacillaceae</taxon>
        <taxon>Levilactobacillus</taxon>
    </lineage>
</organism>
<dbReference type="EMBL" id="JQCA01000043">
    <property type="protein sequence ID" value="KRO04057.1"/>
    <property type="molecule type" value="Genomic_DNA"/>
</dbReference>